<dbReference type="AlphaFoldDB" id="A0A0N8PPT4"/>
<sequence length="133" mass="15431">MINVERGWLLNGEDDMPKSTHRSYREIPDCGHRRQGLGTLTTVRVVILSYQIDDPKWEYAAVIVNNGLVQAAYVTFDVTDVERNPLFALKFMQRIECEYPTMEMAKQAITQTQCFKPVSDHDLLERLKIDLIR</sequence>
<name>A0A0N8PPT4_9BACL</name>
<proteinExistence type="predicted"/>
<protein>
    <submittedName>
        <fullName evidence="1">Uncharacterized protein</fullName>
    </submittedName>
</protein>
<dbReference type="EMBL" id="LJCO01000012">
    <property type="protein sequence ID" value="KPV45213.1"/>
    <property type="molecule type" value="Genomic_DNA"/>
</dbReference>
<reference evidence="1 2" key="1">
    <citation type="submission" date="2015-09" db="EMBL/GenBank/DDBJ databases">
        <title>Draft genome sequence of Alicyclobacillus ferrooxydans DSM 22381.</title>
        <authorList>
            <person name="Hemp J."/>
        </authorList>
    </citation>
    <scope>NUCLEOTIDE SEQUENCE [LARGE SCALE GENOMIC DNA]</scope>
    <source>
        <strain evidence="1 2">TC-34</strain>
    </source>
</reference>
<comment type="caution">
    <text evidence="1">The sequence shown here is derived from an EMBL/GenBank/DDBJ whole genome shotgun (WGS) entry which is preliminary data.</text>
</comment>
<keyword evidence="2" id="KW-1185">Reference proteome</keyword>
<evidence type="ECO:0000313" key="2">
    <source>
        <dbReference type="Proteomes" id="UP000050482"/>
    </source>
</evidence>
<dbReference type="PATRIC" id="fig|471514.4.peg.3318"/>
<evidence type="ECO:0000313" key="1">
    <source>
        <dbReference type="EMBL" id="KPV45213.1"/>
    </source>
</evidence>
<accession>A0A0N8PPT4</accession>
<dbReference type="Proteomes" id="UP000050482">
    <property type="component" value="Unassembled WGS sequence"/>
</dbReference>
<dbReference type="STRING" id="471514.AN477_03485"/>
<organism evidence="1 2">
    <name type="scientific">Alicyclobacillus ferrooxydans</name>
    <dbReference type="NCBI Taxonomy" id="471514"/>
    <lineage>
        <taxon>Bacteria</taxon>
        <taxon>Bacillati</taxon>
        <taxon>Bacillota</taxon>
        <taxon>Bacilli</taxon>
        <taxon>Bacillales</taxon>
        <taxon>Alicyclobacillaceae</taxon>
        <taxon>Alicyclobacillus</taxon>
    </lineage>
</organism>
<gene>
    <name evidence="1" type="ORF">AN477_03485</name>
</gene>